<comment type="cofactor">
    <cofactor evidence="7">
        <name>Zn(2+)</name>
        <dbReference type="ChEBI" id="CHEBI:29105"/>
    </cofactor>
    <text evidence="7">Binds 1 zinc ion per subunit.</text>
</comment>
<dbReference type="SUPFAM" id="SSF53056">
    <property type="entry name" value="beta-carbonic anhydrase, cab"/>
    <property type="match status" value="1"/>
</dbReference>
<name>A0A397PBR6_9SPHN</name>
<dbReference type="GO" id="GO:0015976">
    <property type="term" value="P:carbon utilization"/>
    <property type="evidence" value="ECO:0007669"/>
    <property type="project" value="InterPro"/>
</dbReference>
<comment type="similarity">
    <text evidence="1 8">Belongs to the beta-class carbonic anhydrase family.</text>
</comment>
<organism evidence="9 10">
    <name type="scientific">Hephaestia caeni</name>
    <dbReference type="NCBI Taxonomy" id="645617"/>
    <lineage>
        <taxon>Bacteria</taxon>
        <taxon>Pseudomonadati</taxon>
        <taxon>Pseudomonadota</taxon>
        <taxon>Alphaproteobacteria</taxon>
        <taxon>Sphingomonadales</taxon>
        <taxon>Sphingomonadaceae</taxon>
        <taxon>Hephaestia</taxon>
    </lineage>
</organism>
<keyword evidence="3 7" id="KW-0479">Metal-binding</keyword>
<keyword evidence="10" id="KW-1185">Reference proteome</keyword>
<dbReference type="PROSITE" id="PS00705">
    <property type="entry name" value="PROK_CO2_ANHYDRASE_2"/>
    <property type="match status" value="1"/>
</dbReference>
<comment type="caution">
    <text evidence="9">The sequence shown here is derived from an EMBL/GenBank/DDBJ whole genome shotgun (WGS) entry which is preliminary data.</text>
</comment>
<dbReference type="InterPro" id="IPR015892">
    <property type="entry name" value="Carbonic_anhydrase_CS"/>
</dbReference>
<dbReference type="InterPro" id="IPR045066">
    <property type="entry name" value="Beta_CA_cladeB"/>
</dbReference>
<keyword evidence="5 8" id="KW-0456">Lyase</keyword>
<proteinExistence type="inferred from homology"/>
<dbReference type="AlphaFoldDB" id="A0A397PBR6"/>
<dbReference type="Gene3D" id="3.40.1050.10">
    <property type="entry name" value="Carbonic anhydrase"/>
    <property type="match status" value="1"/>
</dbReference>
<protein>
    <recommendedName>
        <fullName evidence="2 8">Carbonic anhydrase</fullName>
        <ecNumber evidence="2 8">4.2.1.1</ecNumber>
    </recommendedName>
    <alternativeName>
        <fullName evidence="8">Carbonate dehydratase</fullName>
    </alternativeName>
</protein>
<evidence type="ECO:0000313" key="9">
    <source>
        <dbReference type="EMBL" id="RIA45843.1"/>
    </source>
</evidence>
<evidence type="ECO:0000256" key="7">
    <source>
        <dbReference type="PIRSR" id="PIRSR601765-1"/>
    </source>
</evidence>
<comment type="catalytic activity">
    <reaction evidence="6 8">
        <text>hydrogencarbonate + H(+) = CO2 + H2O</text>
        <dbReference type="Rhea" id="RHEA:10748"/>
        <dbReference type="ChEBI" id="CHEBI:15377"/>
        <dbReference type="ChEBI" id="CHEBI:15378"/>
        <dbReference type="ChEBI" id="CHEBI:16526"/>
        <dbReference type="ChEBI" id="CHEBI:17544"/>
        <dbReference type="EC" id="4.2.1.1"/>
    </reaction>
</comment>
<dbReference type="InterPro" id="IPR036874">
    <property type="entry name" value="Carbonic_anhydrase_sf"/>
</dbReference>
<dbReference type="GO" id="GO:0004089">
    <property type="term" value="F:carbonate dehydratase activity"/>
    <property type="evidence" value="ECO:0007669"/>
    <property type="project" value="UniProtKB-UniRule"/>
</dbReference>
<comment type="function">
    <text evidence="8">Reversible hydration of carbon dioxide.</text>
</comment>
<dbReference type="CDD" id="cd00884">
    <property type="entry name" value="beta_CA_cladeB"/>
    <property type="match status" value="1"/>
</dbReference>
<dbReference type="RefSeq" id="WP_119034331.1">
    <property type="nucleotide sequence ID" value="NZ_QXDC01000002.1"/>
</dbReference>
<gene>
    <name evidence="9" type="ORF">DFR49_0371</name>
</gene>
<dbReference type="InterPro" id="IPR001765">
    <property type="entry name" value="Carbonic_anhydrase"/>
</dbReference>
<keyword evidence="4 7" id="KW-0862">Zinc</keyword>
<dbReference type="OrthoDB" id="9797527at2"/>
<dbReference type="PANTHER" id="PTHR11002:SF76">
    <property type="entry name" value="CARBONIC ANHYDRASE"/>
    <property type="match status" value="1"/>
</dbReference>
<evidence type="ECO:0000256" key="4">
    <source>
        <dbReference type="ARBA" id="ARBA00022833"/>
    </source>
</evidence>
<feature type="binding site" evidence="7">
    <location>
        <position position="106"/>
    </location>
    <ligand>
        <name>Zn(2+)</name>
        <dbReference type="ChEBI" id="CHEBI:29105"/>
    </ligand>
</feature>
<dbReference type="GO" id="GO:0008270">
    <property type="term" value="F:zinc ion binding"/>
    <property type="evidence" value="ECO:0007669"/>
    <property type="project" value="UniProtKB-UniRule"/>
</dbReference>
<evidence type="ECO:0000313" key="10">
    <source>
        <dbReference type="Proteomes" id="UP000266568"/>
    </source>
</evidence>
<feature type="binding site" evidence="7">
    <location>
        <position position="44"/>
    </location>
    <ligand>
        <name>Zn(2+)</name>
        <dbReference type="ChEBI" id="CHEBI:29105"/>
    </ligand>
</feature>
<evidence type="ECO:0000256" key="2">
    <source>
        <dbReference type="ARBA" id="ARBA00012925"/>
    </source>
</evidence>
<dbReference type="SMART" id="SM00947">
    <property type="entry name" value="Pro_CA"/>
    <property type="match status" value="1"/>
</dbReference>
<feature type="binding site" evidence="7">
    <location>
        <position position="103"/>
    </location>
    <ligand>
        <name>Zn(2+)</name>
        <dbReference type="ChEBI" id="CHEBI:29105"/>
    </ligand>
</feature>
<accession>A0A397PBR6</accession>
<reference evidence="9 10" key="1">
    <citation type="submission" date="2018-08" db="EMBL/GenBank/DDBJ databases">
        <title>Genomic Encyclopedia of Type Strains, Phase IV (KMG-IV): sequencing the most valuable type-strain genomes for metagenomic binning, comparative biology and taxonomic classification.</title>
        <authorList>
            <person name="Goeker M."/>
        </authorList>
    </citation>
    <scope>NUCLEOTIDE SEQUENCE [LARGE SCALE GENOMIC DNA]</scope>
    <source>
        <strain evidence="9 10">DSM 25527</strain>
    </source>
</reference>
<evidence type="ECO:0000256" key="6">
    <source>
        <dbReference type="ARBA" id="ARBA00048348"/>
    </source>
</evidence>
<evidence type="ECO:0000256" key="8">
    <source>
        <dbReference type="RuleBase" id="RU003956"/>
    </source>
</evidence>
<evidence type="ECO:0000256" key="5">
    <source>
        <dbReference type="ARBA" id="ARBA00023239"/>
    </source>
</evidence>
<sequence length="215" mass="23264">MTDFADLIAGYRRFHDHDYLDHHARWAELAQSQKPRVMVIACADSRTDPATVFDASPGEIFVVRNIANLVPPYEIGGGRHGVSAAIEFAVSQLEVPEIVVMGHGSCGGVSASLSHAFVDKAPGDGAFIANWVNMLDEARDRIVAEHGQGEEATRALELETVRVSIANIRTFPFVAEREAAGKLTLRGAYFAIRDGVLWVMDDTGAFNPVIGSAET</sequence>
<evidence type="ECO:0000256" key="1">
    <source>
        <dbReference type="ARBA" id="ARBA00006217"/>
    </source>
</evidence>
<dbReference type="PANTHER" id="PTHR11002">
    <property type="entry name" value="CARBONIC ANHYDRASE"/>
    <property type="match status" value="1"/>
</dbReference>
<dbReference type="EC" id="4.2.1.1" evidence="2 8"/>
<dbReference type="Pfam" id="PF00484">
    <property type="entry name" value="Pro_CA"/>
    <property type="match status" value="1"/>
</dbReference>
<dbReference type="EMBL" id="QXDC01000002">
    <property type="protein sequence ID" value="RIA45843.1"/>
    <property type="molecule type" value="Genomic_DNA"/>
</dbReference>
<dbReference type="Proteomes" id="UP000266568">
    <property type="component" value="Unassembled WGS sequence"/>
</dbReference>
<feature type="binding site" evidence="7">
    <location>
        <position position="42"/>
    </location>
    <ligand>
        <name>Zn(2+)</name>
        <dbReference type="ChEBI" id="CHEBI:29105"/>
    </ligand>
</feature>
<evidence type="ECO:0000256" key="3">
    <source>
        <dbReference type="ARBA" id="ARBA00022723"/>
    </source>
</evidence>